<dbReference type="PANTHER" id="PTHR42800:SF1">
    <property type="entry name" value="EXOINULINASE INUD (AFU_ORTHOLOGUE AFUA_5G00480)"/>
    <property type="match status" value="1"/>
</dbReference>
<dbReference type="Gene3D" id="2.115.10.20">
    <property type="entry name" value="Glycosyl hydrolase domain, family 43"/>
    <property type="match status" value="1"/>
</dbReference>
<dbReference type="InterPro" id="IPR013148">
    <property type="entry name" value="Glyco_hydro_32_N"/>
</dbReference>
<dbReference type="EMBL" id="LGUS01000195">
    <property type="protein sequence ID" value="KOG31592.1"/>
    <property type="molecule type" value="Genomic_DNA"/>
</dbReference>
<evidence type="ECO:0000256" key="4">
    <source>
        <dbReference type="SAM" id="SignalP"/>
    </source>
</evidence>
<dbReference type="GO" id="GO:0004575">
    <property type="term" value="F:sucrose alpha-glucosidase activity"/>
    <property type="evidence" value="ECO:0007669"/>
    <property type="project" value="TreeGrafter"/>
</dbReference>
<accession>A0A0L8L079</accession>
<dbReference type="GO" id="GO:0005987">
    <property type="term" value="P:sucrose catabolic process"/>
    <property type="evidence" value="ECO:0007669"/>
    <property type="project" value="TreeGrafter"/>
</dbReference>
<evidence type="ECO:0000256" key="1">
    <source>
        <dbReference type="ARBA" id="ARBA00009902"/>
    </source>
</evidence>
<evidence type="ECO:0000313" key="6">
    <source>
        <dbReference type="EMBL" id="KOG31592.1"/>
    </source>
</evidence>
<evidence type="ECO:0000259" key="5">
    <source>
        <dbReference type="Pfam" id="PF00251"/>
    </source>
</evidence>
<dbReference type="AlphaFoldDB" id="A0A0L8L079"/>
<gene>
    <name evidence="6" type="ORF">ADK37_30405</name>
</gene>
<keyword evidence="3" id="KW-0326">Glycosidase</keyword>
<protein>
    <recommendedName>
        <fullName evidence="5">Glycosyl hydrolase family 32 N-terminal domain-containing protein</fullName>
    </recommendedName>
</protein>
<dbReference type="PROSITE" id="PS00609">
    <property type="entry name" value="GLYCOSYL_HYDROL_F32"/>
    <property type="match status" value="1"/>
</dbReference>
<dbReference type="PANTHER" id="PTHR42800">
    <property type="entry name" value="EXOINULINASE INUD (AFU_ORTHOLOGUE AFUA_5G00480)"/>
    <property type="match status" value="1"/>
</dbReference>
<feature type="chain" id="PRO_5039361252" description="Glycosyl hydrolase family 32 N-terminal domain-containing protein" evidence="4">
    <location>
        <begin position="23"/>
        <end position="80"/>
    </location>
</feature>
<reference evidence="7" key="1">
    <citation type="submission" date="2015-07" db="EMBL/GenBank/DDBJ databases">
        <authorList>
            <person name="Ju K.-S."/>
            <person name="Doroghazi J.R."/>
            <person name="Metcalf W.W."/>
        </authorList>
    </citation>
    <scope>NUCLEOTIDE SEQUENCE [LARGE SCALE GENOMIC DNA]</scope>
    <source>
        <strain evidence="7">NRRL 2290</strain>
    </source>
</reference>
<dbReference type="Pfam" id="PF00251">
    <property type="entry name" value="Glyco_hydro_32N"/>
    <property type="match status" value="1"/>
</dbReference>
<dbReference type="eggNOG" id="COG1621">
    <property type="taxonomic scope" value="Bacteria"/>
</dbReference>
<sequence>MMAAVATVCALSAAPLVPQAVAADTPPYSETYRPQFHFTPEKNWMNDPNGLVYYKGEYHLFYQYNPNGNSWGDMSWGHAV</sequence>
<dbReference type="Proteomes" id="UP000037251">
    <property type="component" value="Unassembled WGS sequence"/>
</dbReference>
<evidence type="ECO:0000256" key="2">
    <source>
        <dbReference type="ARBA" id="ARBA00022801"/>
    </source>
</evidence>
<keyword evidence="2" id="KW-0378">Hydrolase</keyword>
<keyword evidence="4" id="KW-0732">Signal</keyword>
<evidence type="ECO:0000256" key="3">
    <source>
        <dbReference type="ARBA" id="ARBA00023295"/>
    </source>
</evidence>
<organism evidence="6 7">
    <name type="scientific">Streptomyces resistomycificus</name>
    <dbReference type="NCBI Taxonomy" id="67356"/>
    <lineage>
        <taxon>Bacteria</taxon>
        <taxon>Bacillati</taxon>
        <taxon>Actinomycetota</taxon>
        <taxon>Actinomycetes</taxon>
        <taxon>Kitasatosporales</taxon>
        <taxon>Streptomycetaceae</taxon>
        <taxon>Streptomyces</taxon>
        <taxon>Streptomyces aurantiacus group</taxon>
    </lineage>
</organism>
<feature type="non-terminal residue" evidence="6">
    <location>
        <position position="80"/>
    </location>
</feature>
<dbReference type="SUPFAM" id="SSF75005">
    <property type="entry name" value="Arabinanase/levansucrase/invertase"/>
    <property type="match status" value="1"/>
</dbReference>
<dbReference type="InterPro" id="IPR023296">
    <property type="entry name" value="Glyco_hydro_beta-prop_sf"/>
</dbReference>
<dbReference type="GO" id="GO:0005737">
    <property type="term" value="C:cytoplasm"/>
    <property type="evidence" value="ECO:0007669"/>
    <property type="project" value="TreeGrafter"/>
</dbReference>
<feature type="domain" description="Glycosyl hydrolase family 32 N-terminal" evidence="5">
    <location>
        <begin position="37"/>
        <end position="80"/>
    </location>
</feature>
<comment type="caution">
    <text evidence="6">The sequence shown here is derived from an EMBL/GenBank/DDBJ whole genome shotgun (WGS) entry which is preliminary data.</text>
</comment>
<comment type="similarity">
    <text evidence="1">Belongs to the glycosyl hydrolase 32 family.</text>
</comment>
<name>A0A0L8L079_9ACTN</name>
<keyword evidence="7" id="KW-1185">Reference proteome</keyword>
<dbReference type="InterPro" id="IPR018053">
    <property type="entry name" value="Glyco_hydro_32_AS"/>
</dbReference>
<feature type="signal peptide" evidence="4">
    <location>
        <begin position="1"/>
        <end position="22"/>
    </location>
</feature>
<proteinExistence type="inferred from homology"/>
<evidence type="ECO:0000313" key="7">
    <source>
        <dbReference type="Proteomes" id="UP000037251"/>
    </source>
</evidence>